<dbReference type="OrthoDB" id="8226071at2"/>
<protein>
    <submittedName>
        <fullName evidence="2">Uncharacterized protein</fullName>
    </submittedName>
</protein>
<dbReference type="Proteomes" id="UP000052023">
    <property type="component" value="Unassembled WGS sequence"/>
</dbReference>
<proteinExistence type="predicted"/>
<gene>
    <name evidence="2" type="ORF">CQ13_18980</name>
</gene>
<feature type="transmembrane region" description="Helical" evidence="1">
    <location>
        <begin position="97"/>
        <end position="115"/>
    </location>
</feature>
<keyword evidence="3" id="KW-1185">Reference proteome</keyword>
<keyword evidence="1" id="KW-0812">Transmembrane</keyword>
<evidence type="ECO:0000256" key="1">
    <source>
        <dbReference type="SAM" id="Phobius"/>
    </source>
</evidence>
<organism evidence="2 3">
    <name type="scientific">Bradyrhizobium retamae</name>
    <dbReference type="NCBI Taxonomy" id="1300035"/>
    <lineage>
        <taxon>Bacteria</taxon>
        <taxon>Pseudomonadati</taxon>
        <taxon>Pseudomonadota</taxon>
        <taxon>Alphaproteobacteria</taxon>
        <taxon>Hyphomicrobiales</taxon>
        <taxon>Nitrobacteraceae</taxon>
        <taxon>Bradyrhizobium</taxon>
    </lineage>
</organism>
<feature type="transmembrane region" description="Helical" evidence="1">
    <location>
        <begin position="6"/>
        <end position="23"/>
    </location>
</feature>
<evidence type="ECO:0000313" key="3">
    <source>
        <dbReference type="Proteomes" id="UP000052023"/>
    </source>
</evidence>
<feature type="transmembrane region" description="Helical" evidence="1">
    <location>
        <begin position="57"/>
        <end position="76"/>
    </location>
</feature>
<dbReference type="AlphaFoldDB" id="A0A0R3NA44"/>
<dbReference type="EMBL" id="LLYA01000057">
    <property type="protein sequence ID" value="KRR28922.1"/>
    <property type="molecule type" value="Genomic_DNA"/>
</dbReference>
<accession>A0A0R3NA44</accession>
<sequence>MTFAEFIAACFWPLVALFGFLLTRTRDRILSRWFLTAALVAGFSYFGLWVLYPQSSIIAILNFYLLGGLFGLYAFGWGCNSLQFKKPIDVKNNLKGIGILLFGAVIVWFFMTTVYQDLFQERIVLEGRAQNPRNQARYRGLEHVVDIAGRTVKATTPVYERLRLLPYVRAEIGRGSNYIYKVEYRSN</sequence>
<keyword evidence="1" id="KW-1133">Transmembrane helix</keyword>
<feature type="transmembrane region" description="Helical" evidence="1">
    <location>
        <begin position="30"/>
        <end position="51"/>
    </location>
</feature>
<dbReference type="RefSeq" id="WP_057842596.1">
    <property type="nucleotide sequence ID" value="NZ_LLYA01000057.1"/>
</dbReference>
<comment type="caution">
    <text evidence="2">The sequence shown here is derived from an EMBL/GenBank/DDBJ whole genome shotgun (WGS) entry which is preliminary data.</text>
</comment>
<name>A0A0R3NA44_9BRAD</name>
<reference evidence="2 3" key="1">
    <citation type="submission" date="2014-03" db="EMBL/GenBank/DDBJ databases">
        <title>Bradyrhizobium valentinum sp. nov., isolated from effective nodules of Lupinus mariae-josephae, a lupine endemic of basic-lime soils in Eastern Spain.</title>
        <authorList>
            <person name="Duran D."/>
            <person name="Rey L."/>
            <person name="Navarro A."/>
            <person name="Busquets A."/>
            <person name="Imperial J."/>
            <person name="Ruiz-Argueso T."/>
        </authorList>
    </citation>
    <scope>NUCLEOTIDE SEQUENCE [LARGE SCALE GENOMIC DNA]</scope>
    <source>
        <strain evidence="2 3">Ro19</strain>
    </source>
</reference>
<evidence type="ECO:0000313" key="2">
    <source>
        <dbReference type="EMBL" id="KRR28922.1"/>
    </source>
</evidence>
<keyword evidence="1" id="KW-0472">Membrane</keyword>